<name>A0A932M143_UNCTE</name>
<dbReference type="SMART" id="SM00382">
    <property type="entry name" value="AAA"/>
    <property type="match status" value="1"/>
</dbReference>
<dbReference type="Proteomes" id="UP000741360">
    <property type="component" value="Unassembled WGS sequence"/>
</dbReference>
<dbReference type="GO" id="GO:0005525">
    <property type="term" value="F:GTP binding"/>
    <property type="evidence" value="ECO:0007669"/>
    <property type="project" value="UniProtKB-KW"/>
</dbReference>
<reference evidence="7" key="1">
    <citation type="submission" date="2020-07" db="EMBL/GenBank/DDBJ databases">
        <title>Huge and variable diversity of episymbiotic CPR bacteria and DPANN archaea in groundwater ecosystems.</title>
        <authorList>
            <person name="He C.Y."/>
            <person name="Keren R."/>
            <person name="Whittaker M."/>
            <person name="Farag I.F."/>
            <person name="Doudna J."/>
            <person name="Cate J.H.D."/>
            <person name="Banfield J.F."/>
        </authorList>
    </citation>
    <scope>NUCLEOTIDE SEQUENCE</scope>
    <source>
        <strain evidence="7">NC_groundwater_717_Ag_S-0.2um_59_8</strain>
    </source>
</reference>
<organism evidence="7 8">
    <name type="scientific">Tectimicrobiota bacterium</name>
    <dbReference type="NCBI Taxonomy" id="2528274"/>
    <lineage>
        <taxon>Bacteria</taxon>
        <taxon>Pseudomonadati</taxon>
        <taxon>Nitrospinota/Tectimicrobiota group</taxon>
        <taxon>Candidatus Tectimicrobiota</taxon>
    </lineage>
</organism>
<dbReference type="NCBIfam" id="TIGR00750">
    <property type="entry name" value="lao"/>
    <property type="match status" value="1"/>
</dbReference>
<dbReference type="PANTHER" id="PTHR43087">
    <property type="entry name" value="LYSINE/ARGININE/ORNITHINE TRANSPORT SYSTEM KINASE"/>
    <property type="match status" value="1"/>
</dbReference>
<keyword evidence="4" id="KW-0342">GTP-binding</keyword>
<evidence type="ECO:0000256" key="4">
    <source>
        <dbReference type="ARBA" id="ARBA00023134"/>
    </source>
</evidence>
<evidence type="ECO:0000313" key="7">
    <source>
        <dbReference type="EMBL" id="MBI3015085.1"/>
    </source>
</evidence>
<protein>
    <submittedName>
        <fullName evidence="7">Methylmalonyl Co-A mutase-associated GTPase MeaB</fullName>
    </submittedName>
</protein>
<dbReference type="InterPro" id="IPR005129">
    <property type="entry name" value="GTPase_ArgK"/>
</dbReference>
<sequence>MSLAERVLRGDPRAAARLISMAEDGDPAARGEMETLYPHTGRAYIVGVTGPPGSGKSTLVDQLTERWRQEGKKIGIVAVDPSSPFTGGAILADRIRMQRHGTDEGVFIRSMASRGQMGGLARASYDAVQVLDAFGCEMILLETVGVGQDEVDIVRTADTVLVLAVPGLGDSVQVLKAGIMEIADIFVVGKADLEGADQVGRDLAALQEIEGGGRQGWMPPVIKVEGLSGSGVPELLRVIGEHREYMARSVEGEVRKRRRLETHLEQLLAGELMEQALESLRRSGKWEEALARLGRRDCDPYRLAQELAEQILVSPPSP</sequence>
<comment type="caution">
    <text evidence="7">The sequence shown here is derived from an EMBL/GenBank/DDBJ whole genome shotgun (WGS) entry which is preliminary data.</text>
</comment>
<accession>A0A932M143</accession>
<keyword evidence="3" id="KW-0378">Hydrolase</keyword>
<gene>
    <name evidence="7" type="primary">meaB</name>
    <name evidence="7" type="ORF">HYY65_08530</name>
</gene>
<dbReference type="InterPro" id="IPR027417">
    <property type="entry name" value="P-loop_NTPase"/>
</dbReference>
<proteinExistence type="inferred from homology"/>
<dbReference type="EMBL" id="JACPSX010000163">
    <property type="protein sequence ID" value="MBI3015085.1"/>
    <property type="molecule type" value="Genomic_DNA"/>
</dbReference>
<evidence type="ECO:0000256" key="2">
    <source>
        <dbReference type="ARBA" id="ARBA00022741"/>
    </source>
</evidence>
<dbReference type="AlphaFoldDB" id="A0A932M143"/>
<evidence type="ECO:0000256" key="1">
    <source>
        <dbReference type="ARBA" id="ARBA00009625"/>
    </source>
</evidence>
<keyword evidence="5" id="KW-0143">Chaperone</keyword>
<dbReference type="Pfam" id="PF03308">
    <property type="entry name" value="MeaB"/>
    <property type="match status" value="1"/>
</dbReference>
<comment type="similarity">
    <text evidence="1">Belongs to the SIMIBI class G3E GTPase family. ArgK/MeaB subfamily.</text>
</comment>
<dbReference type="GO" id="GO:0003924">
    <property type="term" value="F:GTPase activity"/>
    <property type="evidence" value="ECO:0007669"/>
    <property type="project" value="InterPro"/>
</dbReference>
<dbReference type="Gene3D" id="3.40.50.300">
    <property type="entry name" value="P-loop containing nucleotide triphosphate hydrolases"/>
    <property type="match status" value="1"/>
</dbReference>
<dbReference type="PANTHER" id="PTHR43087:SF1">
    <property type="entry name" value="LAO_AO TRANSPORT SYSTEM ATPASE"/>
    <property type="match status" value="1"/>
</dbReference>
<evidence type="ECO:0000313" key="8">
    <source>
        <dbReference type="Proteomes" id="UP000741360"/>
    </source>
</evidence>
<feature type="domain" description="AAA+ ATPase" evidence="6">
    <location>
        <begin position="42"/>
        <end position="192"/>
    </location>
</feature>
<dbReference type="CDD" id="cd03114">
    <property type="entry name" value="MMAA-like"/>
    <property type="match status" value="1"/>
</dbReference>
<dbReference type="InterPro" id="IPR052040">
    <property type="entry name" value="GTPase/Isobutyryl-CoA_mutase"/>
</dbReference>
<dbReference type="InterPro" id="IPR003593">
    <property type="entry name" value="AAA+_ATPase"/>
</dbReference>
<keyword evidence="2" id="KW-0547">Nucleotide-binding</keyword>
<evidence type="ECO:0000256" key="3">
    <source>
        <dbReference type="ARBA" id="ARBA00022801"/>
    </source>
</evidence>
<dbReference type="SUPFAM" id="SSF52540">
    <property type="entry name" value="P-loop containing nucleoside triphosphate hydrolases"/>
    <property type="match status" value="1"/>
</dbReference>
<evidence type="ECO:0000256" key="5">
    <source>
        <dbReference type="ARBA" id="ARBA00023186"/>
    </source>
</evidence>
<evidence type="ECO:0000259" key="6">
    <source>
        <dbReference type="SMART" id="SM00382"/>
    </source>
</evidence>